<dbReference type="GO" id="GO:0004222">
    <property type="term" value="F:metalloendopeptidase activity"/>
    <property type="evidence" value="ECO:0007669"/>
    <property type="project" value="InterPro"/>
</dbReference>
<dbReference type="Pfam" id="PF17820">
    <property type="entry name" value="PDZ_6"/>
    <property type="match status" value="1"/>
</dbReference>
<keyword evidence="10 11" id="KW-0472">Membrane</keyword>
<evidence type="ECO:0000256" key="4">
    <source>
        <dbReference type="ARBA" id="ARBA00022670"/>
    </source>
</evidence>
<dbReference type="PANTHER" id="PTHR42837:SF2">
    <property type="entry name" value="MEMBRANE METALLOPROTEASE ARASP2, CHLOROPLASTIC-RELATED"/>
    <property type="match status" value="1"/>
</dbReference>
<keyword evidence="6 11" id="KW-0378">Hydrolase</keyword>
<evidence type="ECO:0000256" key="1">
    <source>
        <dbReference type="ARBA" id="ARBA00001947"/>
    </source>
</evidence>
<gene>
    <name evidence="13" type="primary">rseP</name>
    <name evidence="13" type="ORF">IV417_05415</name>
</gene>
<organism evidence="13 14">
    <name type="scientific">Harenicola maris</name>
    <dbReference type="NCBI Taxonomy" id="2841044"/>
    <lineage>
        <taxon>Bacteria</taxon>
        <taxon>Pseudomonadati</taxon>
        <taxon>Pseudomonadota</taxon>
        <taxon>Alphaproteobacteria</taxon>
        <taxon>Rhodobacterales</taxon>
        <taxon>Paracoccaceae</taxon>
        <taxon>Harenicola</taxon>
    </lineage>
</organism>
<dbReference type="Gene3D" id="2.30.42.10">
    <property type="match status" value="2"/>
</dbReference>
<dbReference type="InterPro" id="IPR004387">
    <property type="entry name" value="Pept_M50_Zn"/>
</dbReference>
<dbReference type="InterPro" id="IPR008915">
    <property type="entry name" value="Peptidase_M50"/>
</dbReference>
<evidence type="ECO:0000256" key="8">
    <source>
        <dbReference type="ARBA" id="ARBA00022989"/>
    </source>
</evidence>
<reference evidence="13 14" key="1">
    <citation type="journal article" date="2021" name="Arch. Microbiol.">
        <title>Harenicola maris gen. nov., sp. nov. isolated from the Sea of Japan shallow sediments.</title>
        <authorList>
            <person name="Romanenko L.A."/>
            <person name="Kurilenko V.V."/>
            <person name="Chernysheva N.Y."/>
            <person name="Tekutyeva L.A."/>
            <person name="Velansky P.V."/>
            <person name="Svetashev V.I."/>
            <person name="Isaeva M.P."/>
        </authorList>
    </citation>
    <scope>NUCLEOTIDE SEQUENCE [LARGE SCALE GENOMIC DNA]</scope>
    <source>
        <strain evidence="13 14">KMM 3653</strain>
    </source>
</reference>
<dbReference type="RefSeq" id="WP_327793002.1">
    <property type="nucleotide sequence ID" value="NZ_JADQAZ010000001.1"/>
</dbReference>
<dbReference type="Pfam" id="PF02163">
    <property type="entry name" value="Peptidase_M50"/>
    <property type="match status" value="1"/>
</dbReference>
<dbReference type="GO" id="GO:0016020">
    <property type="term" value="C:membrane"/>
    <property type="evidence" value="ECO:0007669"/>
    <property type="project" value="UniProtKB-SubCell"/>
</dbReference>
<dbReference type="EMBL" id="JADQAZ010000001">
    <property type="protein sequence ID" value="MBT0956814.1"/>
    <property type="molecule type" value="Genomic_DNA"/>
</dbReference>
<dbReference type="GO" id="GO:0046872">
    <property type="term" value="F:metal ion binding"/>
    <property type="evidence" value="ECO:0007669"/>
    <property type="project" value="UniProtKB-KW"/>
</dbReference>
<evidence type="ECO:0000256" key="11">
    <source>
        <dbReference type="RuleBase" id="RU362031"/>
    </source>
</evidence>
<feature type="transmembrane region" description="Helical" evidence="11">
    <location>
        <begin position="377"/>
        <end position="397"/>
    </location>
</feature>
<dbReference type="PANTHER" id="PTHR42837">
    <property type="entry name" value="REGULATOR OF SIGMA-E PROTEASE RSEP"/>
    <property type="match status" value="1"/>
</dbReference>
<dbReference type="CDD" id="cd06163">
    <property type="entry name" value="S2P-M50_PDZ_RseP-like"/>
    <property type="match status" value="1"/>
</dbReference>
<keyword evidence="4" id="KW-0645">Protease</keyword>
<dbReference type="EC" id="3.4.24.-" evidence="11"/>
<evidence type="ECO:0000259" key="12">
    <source>
        <dbReference type="PROSITE" id="PS50106"/>
    </source>
</evidence>
<accession>A0AAP2CM29</accession>
<dbReference type="Proteomes" id="UP001315686">
    <property type="component" value="Unassembled WGS sequence"/>
</dbReference>
<protein>
    <recommendedName>
        <fullName evidence="11">Zinc metalloprotease</fullName>
        <ecNumber evidence="11">3.4.24.-</ecNumber>
    </recommendedName>
</protein>
<evidence type="ECO:0000256" key="3">
    <source>
        <dbReference type="ARBA" id="ARBA00007931"/>
    </source>
</evidence>
<feature type="transmembrane region" description="Helical" evidence="11">
    <location>
        <begin position="12"/>
        <end position="30"/>
    </location>
</feature>
<dbReference type="InterPro" id="IPR001478">
    <property type="entry name" value="PDZ"/>
</dbReference>
<evidence type="ECO:0000256" key="10">
    <source>
        <dbReference type="ARBA" id="ARBA00023136"/>
    </source>
</evidence>
<comment type="caution">
    <text evidence="13">The sequence shown here is derived from an EMBL/GenBank/DDBJ whole genome shotgun (WGS) entry which is preliminary data.</text>
</comment>
<evidence type="ECO:0000256" key="7">
    <source>
        <dbReference type="ARBA" id="ARBA00022833"/>
    </source>
</evidence>
<name>A0AAP2CM29_9RHOB</name>
<comment type="similarity">
    <text evidence="3 11">Belongs to the peptidase M50B family.</text>
</comment>
<evidence type="ECO:0000256" key="6">
    <source>
        <dbReference type="ARBA" id="ARBA00022801"/>
    </source>
</evidence>
<keyword evidence="14" id="KW-1185">Reference proteome</keyword>
<evidence type="ECO:0000313" key="14">
    <source>
        <dbReference type="Proteomes" id="UP001315686"/>
    </source>
</evidence>
<feature type="transmembrane region" description="Helical" evidence="11">
    <location>
        <begin position="427"/>
        <end position="445"/>
    </location>
</feature>
<evidence type="ECO:0000313" key="13">
    <source>
        <dbReference type="EMBL" id="MBT0956814.1"/>
    </source>
</evidence>
<proteinExistence type="inferred from homology"/>
<dbReference type="PROSITE" id="PS50106">
    <property type="entry name" value="PDZ"/>
    <property type="match status" value="1"/>
</dbReference>
<keyword evidence="5 11" id="KW-0812">Transmembrane</keyword>
<dbReference type="AlphaFoldDB" id="A0AAP2CM29"/>
<evidence type="ECO:0000256" key="9">
    <source>
        <dbReference type="ARBA" id="ARBA00023049"/>
    </source>
</evidence>
<feature type="transmembrane region" description="Helical" evidence="11">
    <location>
        <begin position="113"/>
        <end position="141"/>
    </location>
</feature>
<dbReference type="InterPro" id="IPR041489">
    <property type="entry name" value="PDZ_6"/>
</dbReference>
<keyword evidence="9 11" id="KW-0482">Metalloprotease</keyword>
<dbReference type="GO" id="GO:0006508">
    <property type="term" value="P:proteolysis"/>
    <property type="evidence" value="ECO:0007669"/>
    <property type="project" value="UniProtKB-KW"/>
</dbReference>
<dbReference type="InterPro" id="IPR036034">
    <property type="entry name" value="PDZ_sf"/>
</dbReference>
<dbReference type="SUPFAM" id="SSF50156">
    <property type="entry name" value="PDZ domain-like"/>
    <property type="match status" value="2"/>
</dbReference>
<evidence type="ECO:0000256" key="2">
    <source>
        <dbReference type="ARBA" id="ARBA00004141"/>
    </source>
</evidence>
<dbReference type="SMART" id="SM00228">
    <property type="entry name" value="PDZ"/>
    <property type="match status" value="2"/>
</dbReference>
<feature type="domain" description="PDZ" evidence="12">
    <location>
        <begin position="219"/>
        <end position="257"/>
    </location>
</feature>
<sequence length="451" mass="47311">MDILGLLPSFGGIIWTALFFVVALSVIVAVHEYGHYIVGRWCGIHAEVFSLGFGPVVYRRPDKRGTVWQIAALPLGGFVKFLGDADAASGKDGEAMTGLTDAERRRTMHGAPLWARAATVVAGPVFNFALSIVVFAIVLMVNGTAREPVTVDDLIPLPAQAQTLESGDQILAVGGTQTPSYEEFFAAVEELPVEEAISYTIVRDGTEMQINAPYPFPPLISAVQPGSAAMAADLQVGDVITAIDGAPVSAFKQLQAMVSASDGKVLLLDVWRPGAEAGQGEALKFSLAPRSVDLPLPEGGFETRWLIGMTGGLMFTPATESPGVVAAARYGVTQTIFIVKSSISGLYHMITGAISTCNLSGPLGIAETSGAAASQGVMAFVYFIAVLSTAVGMLNLFPIPVLDGGHLVFHAYEAVTGKPPGDKALRILMAIGLAVLLSLMAFALTNDIFCP</sequence>
<keyword evidence="11" id="KW-0479">Metal-binding</keyword>
<dbReference type="NCBIfam" id="TIGR00054">
    <property type="entry name" value="RIP metalloprotease RseP"/>
    <property type="match status" value="1"/>
</dbReference>
<comment type="subcellular location">
    <subcellularLocation>
        <location evidence="2">Membrane</location>
        <topology evidence="2">Multi-pass membrane protein</topology>
    </subcellularLocation>
</comment>
<comment type="cofactor">
    <cofactor evidence="1 11">
        <name>Zn(2+)</name>
        <dbReference type="ChEBI" id="CHEBI:29105"/>
    </cofactor>
</comment>
<keyword evidence="8 11" id="KW-1133">Transmembrane helix</keyword>
<evidence type="ECO:0000256" key="5">
    <source>
        <dbReference type="ARBA" id="ARBA00022692"/>
    </source>
</evidence>
<keyword evidence="7 11" id="KW-0862">Zinc</keyword>